<dbReference type="InterPro" id="IPR003034">
    <property type="entry name" value="SAP_dom"/>
</dbReference>
<evidence type="ECO:0000256" key="1">
    <source>
        <dbReference type="SAM" id="MobiDB-lite"/>
    </source>
</evidence>
<name>A0A9Q9B4L5_9PEZI</name>
<dbReference type="InterPro" id="IPR036361">
    <property type="entry name" value="SAP_dom_sf"/>
</dbReference>
<dbReference type="Gene3D" id="1.10.720.30">
    <property type="entry name" value="SAP domain"/>
    <property type="match status" value="1"/>
</dbReference>
<dbReference type="Proteomes" id="UP001056384">
    <property type="component" value="Chromosome 11"/>
</dbReference>
<organism evidence="3 4">
    <name type="scientific">Septoria linicola</name>
    <dbReference type="NCBI Taxonomy" id="215465"/>
    <lineage>
        <taxon>Eukaryota</taxon>
        <taxon>Fungi</taxon>
        <taxon>Dikarya</taxon>
        <taxon>Ascomycota</taxon>
        <taxon>Pezizomycotina</taxon>
        <taxon>Dothideomycetes</taxon>
        <taxon>Dothideomycetidae</taxon>
        <taxon>Mycosphaerellales</taxon>
        <taxon>Mycosphaerellaceae</taxon>
        <taxon>Septoria</taxon>
    </lineage>
</organism>
<keyword evidence="4" id="KW-1185">Reference proteome</keyword>
<reference evidence="3" key="1">
    <citation type="submission" date="2022-06" db="EMBL/GenBank/DDBJ databases">
        <title>Complete genome sequences of two strains of the flax pathogen Septoria linicola.</title>
        <authorList>
            <person name="Lapalu N."/>
            <person name="Simon A."/>
            <person name="Demenou B."/>
            <person name="Paumier D."/>
            <person name="Guillot M.-P."/>
            <person name="Gout L."/>
            <person name="Valade R."/>
        </authorList>
    </citation>
    <scope>NUCLEOTIDE SEQUENCE</scope>
    <source>
        <strain evidence="3">SE15195</strain>
    </source>
</reference>
<protein>
    <submittedName>
        <fullName evidence="3">SAP domain-containing protein</fullName>
    </submittedName>
</protein>
<feature type="compositionally biased region" description="Polar residues" evidence="1">
    <location>
        <begin position="86"/>
        <end position="104"/>
    </location>
</feature>
<evidence type="ECO:0000313" key="3">
    <source>
        <dbReference type="EMBL" id="USW58853.1"/>
    </source>
</evidence>
<proteinExistence type="predicted"/>
<dbReference type="EMBL" id="CP099428">
    <property type="protein sequence ID" value="USW58853.1"/>
    <property type="molecule type" value="Genomic_DNA"/>
</dbReference>
<gene>
    <name evidence="3" type="ORF">Slin15195_G121720</name>
</gene>
<accession>A0A9Q9B4L5</accession>
<dbReference type="OrthoDB" id="3993201at2759"/>
<dbReference type="Pfam" id="PF02037">
    <property type="entry name" value="SAP"/>
    <property type="match status" value="1"/>
</dbReference>
<evidence type="ECO:0000313" key="4">
    <source>
        <dbReference type="Proteomes" id="UP001056384"/>
    </source>
</evidence>
<feature type="domain" description="SAP" evidence="2">
    <location>
        <begin position="50"/>
        <end position="77"/>
    </location>
</feature>
<dbReference type="AlphaFoldDB" id="A0A9Q9B4L5"/>
<evidence type="ECO:0000259" key="2">
    <source>
        <dbReference type="Pfam" id="PF02037"/>
    </source>
</evidence>
<feature type="region of interest" description="Disordered" evidence="1">
    <location>
        <begin position="86"/>
        <end position="106"/>
    </location>
</feature>
<sequence>MAAPRATQFIALRNLARGSQQIRQLSMTGPKTFASPVLERPVLNLPRDIAGLRAECKRRSIDAAGPKTDLIARLNAHELTRSRAFSTAINKTERPSAQQDTSSKPAVRHFNASRELKAVNDTSTIDFAFLPDVVGPENVDIYAQVRVPIIPTGVPAAPKIVEQEVVVMKPEINVMSADAVYLPMSESSDGHAMNIDFHAMAEKVAINLRKMKVPVEEQAGLAKQIWGDMIDDMMGLKRKAAAV</sequence>